<dbReference type="RefSeq" id="YP_004376352.1">
    <property type="nucleotide sequence ID" value="NC_015400.1"/>
</dbReference>
<geneLocation type="mitochondrion" evidence="2"/>
<dbReference type="PANTHER" id="PTHR10422">
    <property type="entry name" value="CYTOCHROME C OXIDASE SUBUNIT 1"/>
    <property type="match status" value="1"/>
</dbReference>
<evidence type="ECO:0000313" key="2">
    <source>
        <dbReference type="EMBL" id="ADO51562.1"/>
    </source>
</evidence>
<dbReference type="EMBL" id="HQ259115">
    <property type="protein sequence ID" value="ADO51562.1"/>
    <property type="molecule type" value="Genomic_DNA"/>
</dbReference>
<dbReference type="SMART" id="SM00465">
    <property type="entry name" value="GIYc"/>
    <property type="match status" value="1"/>
</dbReference>
<dbReference type="SUPFAM" id="SSF81442">
    <property type="entry name" value="Cytochrome c oxidase subunit I-like"/>
    <property type="match status" value="1"/>
</dbReference>
<proteinExistence type="predicted"/>
<dbReference type="Gene3D" id="1.20.210.10">
    <property type="entry name" value="Cytochrome c oxidase-like, subunit I domain"/>
    <property type="match status" value="1"/>
</dbReference>
<sequence>MGAVFGLFAGFYFWTPKILGKLYNEFLGKVHFWTLFVGVNLTFFPQHFLGMAGMYEITSNLILNNLENNLNLAFNLSSIIYYGPHLNPKFLKDPIRLYQPNLNRNLIGVENRKRTIIYQWFNLINSNIYVGSGWNGSFRLLSYWAPSVLKKNLPIYNSIVKYGHNNFCLAILEDLGPTGSVSKLYMLQREQYYLDIIFNNDSYSKLNLSPSAGTTLGFKHSEQFKLNRTGKLNPMYGREFSS</sequence>
<keyword evidence="3" id="KW-1185">Reference proteome</keyword>
<dbReference type="PROSITE" id="PS50855">
    <property type="entry name" value="COX1"/>
    <property type="match status" value="1"/>
</dbReference>
<dbReference type="InterPro" id="IPR006350">
    <property type="entry name" value="Intron_endoG1"/>
</dbReference>
<dbReference type="InterPro" id="IPR023616">
    <property type="entry name" value="Cyt_c_oxase-like_su1_dom"/>
</dbReference>
<evidence type="ECO:0000313" key="3">
    <source>
        <dbReference type="Proteomes" id="UP000017559"/>
    </source>
</evidence>
<dbReference type="GO" id="GO:0004129">
    <property type="term" value="F:cytochrome-c oxidase activity"/>
    <property type="evidence" value="ECO:0007669"/>
    <property type="project" value="InterPro"/>
</dbReference>
<dbReference type="Gene3D" id="3.40.1440.10">
    <property type="entry name" value="GIY-YIG endonuclease"/>
    <property type="match status" value="1"/>
</dbReference>
<keyword evidence="2" id="KW-0496">Mitochondrion</keyword>
<dbReference type="InterPro" id="IPR036927">
    <property type="entry name" value="Cyt_c_oxase-like_su1_sf"/>
</dbReference>
<dbReference type="AlphaFoldDB" id="F2WVI1"/>
<dbReference type="InterPro" id="IPR000305">
    <property type="entry name" value="GIY-YIG_endonuc"/>
</dbReference>
<dbReference type="GO" id="GO:0006123">
    <property type="term" value="P:mitochondrial electron transport, cytochrome c to oxygen"/>
    <property type="evidence" value="ECO:0007669"/>
    <property type="project" value="TreeGrafter"/>
</dbReference>
<protein>
    <submittedName>
        <fullName evidence="2">Intronic ORF at intron 5 of cox1</fullName>
    </submittedName>
</protein>
<dbReference type="PANTHER" id="PTHR10422:SF18">
    <property type="entry name" value="CYTOCHROME C OXIDASE SUBUNIT 1"/>
    <property type="match status" value="1"/>
</dbReference>
<feature type="domain" description="Cytochrome oxidase subunit I profile" evidence="1">
    <location>
        <begin position="1"/>
        <end position="54"/>
    </location>
</feature>
<reference evidence="2" key="1">
    <citation type="submission" date="2010-09" db="EMBL/GenBank/DDBJ databases">
        <authorList>
            <person name="Garcia O."/>
            <person name="Costa G.G.L."/>
            <person name="Tiburcio R.A."/>
            <person name="Medrano F.J."/>
            <person name="Carazzolle M.F."/>
            <person name="Thomazella D.T."/>
            <person name="Schuster S.C."/>
            <person name="Carlson J.E."/>
            <person name="Guiltinan M.J."/>
            <person name="Bailey B.A."/>
            <person name="Mieckowski P."/>
            <person name="Pereira G.A.G."/>
            <person name="Meinhardt L.W."/>
        </authorList>
    </citation>
    <scope>NUCLEOTIDE SEQUENCE</scope>
</reference>
<name>F2WVI1_MONRO</name>
<dbReference type="GO" id="GO:0005739">
    <property type="term" value="C:mitochondrion"/>
    <property type="evidence" value="ECO:0007669"/>
    <property type="project" value="UniProtKB-ARBA"/>
</dbReference>
<evidence type="ECO:0000259" key="1">
    <source>
        <dbReference type="PROSITE" id="PS50855"/>
    </source>
</evidence>
<accession>F2WVI1</accession>
<dbReference type="InterPro" id="IPR035901">
    <property type="entry name" value="GIY-YIG_endonuc_sf"/>
</dbReference>
<dbReference type="GO" id="GO:0004519">
    <property type="term" value="F:endonuclease activity"/>
    <property type="evidence" value="ECO:0007669"/>
    <property type="project" value="InterPro"/>
</dbReference>
<dbReference type="CDD" id="cd10445">
    <property type="entry name" value="GIY-YIG_bI1_like"/>
    <property type="match status" value="1"/>
</dbReference>
<dbReference type="STRING" id="1381753.F2WVI1"/>
<dbReference type="GeneID" id="10446038"/>
<dbReference type="SUPFAM" id="SSF82771">
    <property type="entry name" value="GIY-YIG endonuclease"/>
    <property type="match status" value="1"/>
</dbReference>
<dbReference type="GO" id="GO:0015990">
    <property type="term" value="P:electron transport coupled proton transport"/>
    <property type="evidence" value="ECO:0007669"/>
    <property type="project" value="TreeGrafter"/>
</dbReference>
<dbReference type="GO" id="GO:0020037">
    <property type="term" value="F:heme binding"/>
    <property type="evidence" value="ECO:0007669"/>
    <property type="project" value="InterPro"/>
</dbReference>
<organism>
    <name type="scientific">Moniliophthora roreri (strain MCA 2997)</name>
    <name type="common">Cocoa frosty pod rot fungus</name>
    <name type="synonym">Crinipellis roreri</name>
    <dbReference type="NCBI Taxonomy" id="1381753"/>
    <lineage>
        <taxon>Eukaryota</taxon>
        <taxon>Fungi</taxon>
        <taxon>Dikarya</taxon>
        <taxon>Basidiomycota</taxon>
        <taxon>Agaricomycotina</taxon>
        <taxon>Agaricomycetes</taxon>
        <taxon>Agaricomycetidae</taxon>
        <taxon>Agaricales</taxon>
        <taxon>Marasmiineae</taxon>
        <taxon>Marasmiaceae</taxon>
        <taxon>Moniliophthora</taxon>
    </lineage>
</organism>
<dbReference type="NCBIfam" id="TIGR01453">
    <property type="entry name" value="grpIintron_endo"/>
    <property type="match status" value="1"/>
</dbReference>
<dbReference type="Pfam" id="PF00115">
    <property type="entry name" value="COX1"/>
    <property type="match status" value="1"/>
</dbReference>
<dbReference type="InterPro" id="IPR000883">
    <property type="entry name" value="Cyt_C_Oxase_1"/>
</dbReference>
<dbReference type="GO" id="GO:0016020">
    <property type="term" value="C:membrane"/>
    <property type="evidence" value="ECO:0007669"/>
    <property type="project" value="InterPro"/>
</dbReference>
<reference key="2">
    <citation type="journal article" date="2012" name="Fungal Biol.">
        <title>The mitochondrial genome of Moniliophthora roreri, the frosty pod rot pathogen of cacao.</title>
        <authorList>
            <person name="Costa G.G.L."/>
            <person name="Cabrera O.G."/>
            <person name="Tiburcio R.A."/>
            <person name="Medrano F.J."/>
            <person name="Carazzolle M.F."/>
            <person name="Thomazella D.P.T."/>
            <person name="Schuster S.C."/>
            <person name="Carlson J.E."/>
            <person name="Guiltinan M.J."/>
            <person name="Bailey B.A."/>
            <person name="Mieczkowski P."/>
            <person name="Pereira G.A.G."/>
            <person name="Meinhardt L.W."/>
        </authorList>
    </citation>
    <scope>NUCLEOTIDE SEQUENCE [LARGE SCALE GENOMIC DNA]</scope>
    <source>
        <strain>MCA 2997</strain>
    </source>
</reference>
<gene>
    <name evidence="2" type="primary">oi5cox1</name>
</gene>
<dbReference type="Proteomes" id="UP000017559">
    <property type="component" value="Mitochondrion"/>
</dbReference>